<gene>
    <name evidence="2" type="ORF">FHY64_09185</name>
</gene>
<dbReference type="OrthoDB" id="6293260at2"/>
<feature type="domain" description="N-acetyltransferase" evidence="1">
    <location>
        <begin position="9"/>
        <end position="166"/>
    </location>
</feature>
<reference evidence="2 3" key="1">
    <citation type="submission" date="2019-06" db="EMBL/GenBank/DDBJ databases">
        <title>Genome of new Rhodobacteraceae sp. SM1903.</title>
        <authorList>
            <person name="Ren X."/>
        </authorList>
    </citation>
    <scope>NUCLEOTIDE SEQUENCE [LARGE SCALE GENOMIC DNA]</scope>
    <source>
        <strain evidence="2 3">SM1903</strain>
    </source>
</reference>
<dbReference type="Gene3D" id="3.40.630.30">
    <property type="match status" value="1"/>
</dbReference>
<dbReference type="RefSeq" id="WP_140194113.1">
    <property type="nucleotide sequence ID" value="NZ_CP065915.1"/>
</dbReference>
<dbReference type="Pfam" id="PF13302">
    <property type="entry name" value="Acetyltransf_3"/>
    <property type="match status" value="1"/>
</dbReference>
<dbReference type="InterPro" id="IPR051531">
    <property type="entry name" value="N-acetyltransferase"/>
</dbReference>
<sequence length="170" mass="18962">MTVLVTDRLTLRPPEARDWPAFFDYAMSPRAKYTGGEQWNGHVWRTFAAEIGHWQIRGYGMFIVTETGSDDAIGLVGPWYPVGWPEREVGWMMFTDAHEGKGYAREAAQAALDHVFGSLGWDTAVSYIAPANVRSRALAERLGASIDPEAIGPGMSPTLVYRHPRPEDRP</sequence>
<dbReference type="Proteomes" id="UP000314011">
    <property type="component" value="Unassembled WGS sequence"/>
</dbReference>
<dbReference type="InterPro" id="IPR000182">
    <property type="entry name" value="GNAT_dom"/>
</dbReference>
<dbReference type="EMBL" id="VFFF01000001">
    <property type="protein sequence ID" value="TNY33428.1"/>
    <property type="molecule type" value="Genomic_DNA"/>
</dbReference>
<proteinExistence type="predicted"/>
<evidence type="ECO:0000259" key="1">
    <source>
        <dbReference type="PROSITE" id="PS51186"/>
    </source>
</evidence>
<keyword evidence="3" id="KW-1185">Reference proteome</keyword>
<organism evidence="2 3">
    <name type="scientific">Pelagovum pacificum</name>
    <dbReference type="NCBI Taxonomy" id="2588711"/>
    <lineage>
        <taxon>Bacteria</taxon>
        <taxon>Pseudomonadati</taxon>
        <taxon>Pseudomonadota</taxon>
        <taxon>Alphaproteobacteria</taxon>
        <taxon>Rhodobacterales</taxon>
        <taxon>Paracoccaceae</taxon>
        <taxon>Pelagovum</taxon>
    </lineage>
</organism>
<dbReference type="PANTHER" id="PTHR43792">
    <property type="entry name" value="GNAT FAMILY, PUTATIVE (AFU_ORTHOLOGUE AFUA_3G00765)-RELATED-RELATED"/>
    <property type="match status" value="1"/>
</dbReference>
<evidence type="ECO:0000313" key="2">
    <source>
        <dbReference type="EMBL" id="TNY33428.1"/>
    </source>
</evidence>
<comment type="caution">
    <text evidence="2">The sequence shown here is derived from an EMBL/GenBank/DDBJ whole genome shotgun (WGS) entry which is preliminary data.</text>
</comment>
<name>A0A5C5GFB1_9RHOB</name>
<dbReference type="PROSITE" id="PS51186">
    <property type="entry name" value="GNAT"/>
    <property type="match status" value="1"/>
</dbReference>
<dbReference type="InterPro" id="IPR016181">
    <property type="entry name" value="Acyl_CoA_acyltransferase"/>
</dbReference>
<keyword evidence="2" id="KW-0808">Transferase</keyword>
<dbReference type="PANTHER" id="PTHR43792:SF1">
    <property type="entry name" value="N-ACETYLTRANSFERASE DOMAIN-CONTAINING PROTEIN"/>
    <property type="match status" value="1"/>
</dbReference>
<dbReference type="GO" id="GO:0016747">
    <property type="term" value="F:acyltransferase activity, transferring groups other than amino-acyl groups"/>
    <property type="evidence" value="ECO:0007669"/>
    <property type="project" value="InterPro"/>
</dbReference>
<dbReference type="SUPFAM" id="SSF55729">
    <property type="entry name" value="Acyl-CoA N-acyltransferases (Nat)"/>
    <property type="match status" value="1"/>
</dbReference>
<dbReference type="AlphaFoldDB" id="A0A5C5GFB1"/>
<protein>
    <submittedName>
        <fullName evidence="2">GNAT family N-acetyltransferase</fullName>
    </submittedName>
</protein>
<evidence type="ECO:0000313" key="3">
    <source>
        <dbReference type="Proteomes" id="UP000314011"/>
    </source>
</evidence>
<accession>A0A5C5GFB1</accession>